<keyword evidence="2" id="KW-1185">Reference proteome</keyword>
<accession>A0ABQ6MV14</accession>
<proteinExistence type="predicted"/>
<protein>
    <recommendedName>
        <fullName evidence="3">26S proteasome non-ATPase regulatory subunit 5</fullName>
    </recommendedName>
</protein>
<evidence type="ECO:0008006" key="3">
    <source>
        <dbReference type="Google" id="ProtNLM"/>
    </source>
</evidence>
<reference evidence="1 2" key="1">
    <citation type="journal article" date="2023" name="Commun. Biol.">
        <title>Genome analysis of Parmales, the sister group of diatoms, reveals the evolutionary specialization of diatoms from phago-mixotrophs to photoautotrophs.</title>
        <authorList>
            <person name="Ban H."/>
            <person name="Sato S."/>
            <person name="Yoshikawa S."/>
            <person name="Yamada K."/>
            <person name="Nakamura Y."/>
            <person name="Ichinomiya M."/>
            <person name="Sato N."/>
            <person name="Blanc-Mathieu R."/>
            <person name="Endo H."/>
            <person name="Kuwata A."/>
            <person name="Ogata H."/>
        </authorList>
    </citation>
    <scope>NUCLEOTIDE SEQUENCE [LARGE SCALE GENOMIC DNA]</scope>
</reference>
<dbReference type="Proteomes" id="UP001165060">
    <property type="component" value="Unassembled WGS sequence"/>
</dbReference>
<organism evidence="1 2">
    <name type="scientific">Tetraparma gracilis</name>
    <dbReference type="NCBI Taxonomy" id="2962635"/>
    <lineage>
        <taxon>Eukaryota</taxon>
        <taxon>Sar</taxon>
        <taxon>Stramenopiles</taxon>
        <taxon>Ochrophyta</taxon>
        <taxon>Bolidophyceae</taxon>
        <taxon>Parmales</taxon>
        <taxon>Triparmaceae</taxon>
        <taxon>Tetraparma</taxon>
    </lineage>
</organism>
<name>A0ABQ6MV14_9STRA</name>
<evidence type="ECO:0000313" key="2">
    <source>
        <dbReference type="Proteomes" id="UP001165060"/>
    </source>
</evidence>
<sequence>MSLLPPLLHLLSTHAPSHLPALLPPLLPSILPLLPSILLHHLHSDITPFLLHLLPPLLSSPYSPPPRSRLLKFLPAVSFDQQQVKALLVDRDPPLPADAQVFLLLLSFPRVPLVPGTKSDIVARFVASSYPSTSAEYARCGRSDGGILLPGLLLNAAISTATSGGERGAERQFHLYLSAFISGRGVAPDDTPLLVSALTAPAFATALVRLLGEVPAAQVQAPRVLAVVRPCMALGVLGELKPAEGKRLAKYVVSGPLTNLLTELLDADAFDAAGEAFTALLEWCYSLLSLPALKHPQSCVRLQNLLLHHLLPPPPDPGDPNPSVGALAAAEVMLRSASQLGDIDAGLLLVEIGAIGPFEAGSEELAKKRELMAYLMSLPQLFESATYSTGDVALVGATVDPELLKMLLKDQDPKRKQAGLAVLVNKIAGGEDLDLAEFGGWGFLLE</sequence>
<gene>
    <name evidence="1" type="ORF">TeGR_g12489</name>
</gene>
<evidence type="ECO:0000313" key="1">
    <source>
        <dbReference type="EMBL" id="GMI33981.1"/>
    </source>
</evidence>
<comment type="caution">
    <text evidence="1">The sequence shown here is derived from an EMBL/GenBank/DDBJ whole genome shotgun (WGS) entry which is preliminary data.</text>
</comment>
<dbReference type="EMBL" id="BRYB01001802">
    <property type="protein sequence ID" value="GMI33981.1"/>
    <property type="molecule type" value="Genomic_DNA"/>
</dbReference>